<feature type="transmembrane region" description="Helical" evidence="6">
    <location>
        <begin position="368"/>
        <end position="386"/>
    </location>
</feature>
<dbReference type="InterPro" id="IPR001851">
    <property type="entry name" value="ABC_transp_permease"/>
</dbReference>
<evidence type="ECO:0000256" key="2">
    <source>
        <dbReference type="ARBA" id="ARBA00022475"/>
    </source>
</evidence>
<dbReference type="OrthoDB" id="5503441at2"/>
<dbReference type="GO" id="GO:0005886">
    <property type="term" value="C:plasma membrane"/>
    <property type="evidence" value="ECO:0007669"/>
    <property type="project" value="UniProtKB-SubCell"/>
</dbReference>
<keyword evidence="2" id="KW-1003">Cell membrane</keyword>
<feature type="transmembrane region" description="Helical" evidence="6">
    <location>
        <begin position="205"/>
        <end position="223"/>
    </location>
</feature>
<dbReference type="PATRIC" id="fig|1678840.3.peg.1561"/>
<keyword evidence="3 6" id="KW-0812">Transmembrane</keyword>
<feature type="transmembrane region" description="Helical" evidence="6">
    <location>
        <begin position="398"/>
        <end position="417"/>
    </location>
</feature>
<comment type="subcellular location">
    <subcellularLocation>
        <location evidence="1">Cell membrane</location>
        <topology evidence="1">Multi-pass membrane protein</topology>
    </subcellularLocation>
</comment>
<feature type="transmembrane region" description="Helical" evidence="6">
    <location>
        <begin position="235"/>
        <end position="255"/>
    </location>
</feature>
<sequence length="443" mass="48263">MNNTTGKRIINFIFDYKVPILFLALSVAGVLVSKQSLNFLFLELLARFGRDTFLVIALIIPVITGMGLNFSIVVGAMAAQVAVFFVTNWLQTGIPTCPAPLAFLLCVLLCTPLAILFGWLAGKLFNKIKGAEMIGGLILGYFSDGLYQFFFLFVLGGIIPIANKTLMLATGIGVKNSVDLATNKKFTGLKYSVDNILKLPLVDCLKYLFVAVVLYGIVMAILQKVKGKKLITSKYWVLLAVSTIFFGLSFLPSFIKFAEILRIPVVTYLLIGGLCLFIEWLLKTRLGQNMRAVGQNRVVANSAGIDVDRTRVIAIIISTVLASYGQLLYIQNLGVFTTYGAHTNVALYSIAALLVGGASVYKATVKQAIVGVLLFHTLFIVSPLAGQTLMNDAMIGEYFRVFICYGVIAMSLVMHAWKKKKEKKTLDAGGDTPAASADLLESK</sequence>
<feature type="transmembrane region" description="Helical" evidence="6">
    <location>
        <begin position="53"/>
        <end position="79"/>
    </location>
</feature>
<feature type="transmembrane region" description="Helical" evidence="6">
    <location>
        <begin position="134"/>
        <end position="159"/>
    </location>
</feature>
<organism evidence="7">
    <name type="scientific">Flexilinea flocculi</name>
    <dbReference type="NCBI Taxonomy" id="1678840"/>
    <lineage>
        <taxon>Bacteria</taxon>
        <taxon>Bacillati</taxon>
        <taxon>Chloroflexota</taxon>
        <taxon>Anaerolineae</taxon>
        <taxon>Anaerolineales</taxon>
        <taxon>Anaerolineaceae</taxon>
        <taxon>Flexilinea</taxon>
    </lineage>
</organism>
<dbReference type="STRING" id="1678840.ATC1_13302"/>
<dbReference type="PANTHER" id="PTHR32196">
    <property type="entry name" value="ABC TRANSPORTER PERMEASE PROTEIN YPHD-RELATED-RELATED"/>
    <property type="match status" value="1"/>
</dbReference>
<gene>
    <name evidence="7" type="ORF">ATC1_13302</name>
</gene>
<feature type="transmembrane region" description="Helical" evidence="6">
    <location>
        <begin position="20"/>
        <end position="41"/>
    </location>
</feature>
<keyword evidence="5 6" id="KW-0472">Membrane</keyword>
<feature type="transmembrane region" description="Helical" evidence="6">
    <location>
        <begin position="312"/>
        <end position="329"/>
    </location>
</feature>
<evidence type="ECO:0000256" key="1">
    <source>
        <dbReference type="ARBA" id="ARBA00004651"/>
    </source>
</evidence>
<evidence type="ECO:0000313" key="7">
    <source>
        <dbReference type="EMBL" id="GAP40330.1"/>
    </source>
</evidence>
<evidence type="ECO:0000256" key="6">
    <source>
        <dbReference type="SAM" id="Phobius"/>
    </source>
</evidence>
<feature type="transmembrane region" description="Helical" evidence="6">
    <location>
        <begin position="261"/>
        <end position="282"/>
    </location>
</feature>
<accession>A0A0S7BIZ8</accession>
<dbReference type="RefSeq" id="WP_062279518.1">
    <property type="nucleotide sequence ID" value="NZ_DF968181.1"/>
</dbReference>
<dbReference type="Proteomes" id="UP000053370">
    <property type="component" value="Unassembled WGS sequence"/>
</dbReference>
<evidence type="ECO:0000313" key="8">
    <source>
        <dbReference type="Proteomes" id="UP000053370"/>
    </source>
</evidence>
<evidence type="ECO:0000256" key="3">
    <source>
        <dbReference type="ARBA" id="ARBA00022692"/>
    </source>
</evidence>
<proteinExistence type="predicted"/>
<dbReference type="AlphaFoldDB" id="A0A0S7BIZ8"/>
<feature type="transmembrane region" description="Helical" evidence="6">
    <location>
        <begin position="99"/>
        <end position="122"/>
    </location>
</feature>
<dbReference type="GO" id="GO:0022857">
    <property type="term" value="F:transmembrane transporter activity"/>
    <property type="evidence" value="ECO:0007669"/>
    <property type="project" value="InterPro"/>
</dbReference>
<evidence type="ECO:0000256" key="4">
    <source>
        <dbReference type="ARBA" id="ARBA00022989"/>
    </source>
</evidence>
<dbReference type="PANTHER" id="PTHR32196:SF15">
    <property type="entry name" value="SUGAR ABC TRANSPORTER PERMEASE PROTEIN"/>
    <property type="match status" value="1"/>
</dbReference>
<keyword evidence="8" id="KW-1185">Reference proteome</keyword>
<evidence type="ECO:0000256" key="5">
    <source>
        <dbReference type="ARBA" id="ARBA00023136"/>
    </source>
</evidence>
<reference evidence="7" key="1">
    <citation type="journal article" date="2015" name="Genome Announc.">
        <title>Draft Genome Sequence of Anaerolineae Strain TC1, a Novel Isolate from a Methanogenic Wastewater Treatment System.</title>
        <authorList>
            <person name="Matsuura N."/>
            <person name="Tourlousse D.M."/>
            <person name="Sun L."/>
            <person name="Toyonaga M."/>
            <person name="Kuroda K."/>
            <person name="Ohashi A."/>
            <person name="Cruz R."/>
            <person name="Yamaguchi T."/>
            <person name="Sekiguchi Y."/>
        </authorList>
    </citation>
    <scope>NUCLEOTIDE SEQUENCE [LARGE SCALE GENOMIC DNA]</scope>
    <source>
        <strain evidence="7">TC1</strain>
    </source>
</reference>
<name>A0A0S7BIZ8_9CHLR</name>
<dbReference type="Pfam" id="PF02653">
    <property type="entry name" value="BPD_transp_2"/>
    <property type="match status" value="1"/>
</dbReference>
<protein>
    <submittedName>
        <fullName evidence="7">Branched-chain amino acid transport system</fullName>
    </submittedName>
</protein>
<feature type="transmembrane region" description="Helical" evidence="6">
    <location>
        <begin position="341"/>
        <end position="361"/>
    </location>
</feature>
<keyword evidence="4 6" id="KW-1133">Transmembrane helix</keyword>
<dbReference type="EMBL" id="DF968181">
    <property type="protein sequence ID" value="GAP40330.1"/>
    <property type="molecule type" value="Genomic_DNA"/>
</dbReference>